<comment type="caution">
    <text evidence="2">The sequence shown here is derived from an EMBL/GenBank/DDBJ whole genome shotgun (WGS) entry which is preliminary data.</text>
</comment>
<protein>
    <submittedName>
        <fullName evidence="2">Uncharacterized protein</fullName>
    </submittedName>
</protein>
<name>A0A438F4S4_VITVI</name>
<accession>A0A438F4S4</accession>
<feature type="compositionally biased region" description="Basic and acidic residues" evidence="1">
    <location>
        <begin position="223"/>
        <end position="244"/>
    </location>
</feature>
<evidence type="ECO:0000256" key="1">
    <source>
        <dbReference type="SAM" id="MobiDB-lite"/>
    </source>
</evidence>
<dbReference type="AlphaFoldDB" id="A0A438F4S4"/>
<feature type="compositionally biased region" description="Pro residues" evidence="1">
    <location>
        <begin position="208"/>
        <end position="217"/>
    </location>
</feature>
<dbReference type="Proteomes" id="UP000288805">
    <property type="component" value="Unassembled WGS sequence"/>
</dbReference>
<evidence type="ECO:0000313" key="3">
    <source>
        <dbReference type="Proteomes" id="UP000288805"/>
    </source>
</evidence>
<organism evidence="2 3">
    <name type="scientific">Vitis vinifera</name>
    <name type="common">Grape</name>
    <dbReference type="NCBI Taxonomy" id="29760"/>
    <lineage>
        <taxon>Eukaryota</taxon>
        <taxon>Viridiplantae</taxon>
        <taxon>Streptophyta</taxon>
        <taxon>Embryophyta</taxon>
        <taxon>Tracheophyta</taxon>
        <taxon>Spermatophyta</taxon>
        <taxon>Magnoliopsida</taxon>
        <taxon>eudicotyledons</taxon>
        <taxon>Gunneridae</taxon>
        <taxon>Pentapetalae</taxon>
        <taxon>rosids</taxon>
        <taxon>Vitales</taxon>
        <taxon>Vitaceae</taxon>
        <taxon>Viteae</taxon>
        <taxon>Vitis</taxon>
    </lineage>
</organism>
<gene>
    <name evidence="2" type="ORF">CK203_093120</name>
</gene>
<feature type="region of interest" description="Disordered" evidence="1">
    <location>
        <begin position="59"/>
        <end position="81"/>
    </location>
</feature>
<evidence type="ECO:0000313" key="2">
    <source>
        <dbReference type="EMBL" id="RVW54981.1"/>
    </source>
</evidence>
<dbReference type="EMBL" id="QGNW01001121">
    <property type="protein sequence ID" value="RVW54981.1"/>
    <property type="molecule type" value="Genomic_DNA"/>
</dbReference>
<reference evidence="2 3" key="1">
    <citation type="journal article" date="2018" name="PLoS Genet.">
        <title>Population sequencing reveals clonal diversity and ancestral inbreeding in the grapevine cultivar Chardonnay.</title>
        <authorList>
            <person name="Roach M.J."/>
            <person name="Johnson D.L."/>
            <person name="Bohlmann J."/>
            <person name="van Vuuren H.J."/>
            <person name="Jones S.J."/>
            <person name="Pretorius I.S."/>
            <person name="Schmidt S.A."/>
            <person name="Borneman A.R."/>
        </authorList>
    </citation>
    <scope>NUCLEOTIDE SEQUENCE [LARGE SCALE GENOMIC DNA]</scope>
    <source>
        <strain evidence="3">cv. Chardonnay</strain>
        <tissue evidence="2">Leaf</tissue>
    </source>
</reference>
<feature type="region of interest" description="Disordered" evidence="1">
    <location>
        <begin position="201"/>
        <end position="244"/>
    </location>
</feature>
<sequence>MDISISLYPHPHACVHLNIPPKTHSFSVSSCPSSTPTLHFSSSFFSPLKTPEENVYQDSNRRCSKPQPHFEPSAKAPKSQQMESLGCGYGSMRLSCGAPASPMHLAFCVKVPPSTLPLSSLPFEATLPSPPAIGTRWQQHCRRRTRQTLPQTARFDRGSVLGRRHQAAATGSTPGRRRWNTTENAAWVAEIEAAGRKVGSLDQLRGPPAMPLSPPLSPSSSPEVKKESMWLKGAQREVENGLGL</sequence>
<proteinExistence type="predicted"/>